<accession>A0A4R3Y5H2</accession>
<organism evidence="1 2">
    <name type="scientific">Sulfurirhabdus autotrophica</name>
    <dbReference type="NCBI Taxonomy" id="1706046"/>
    <lineage>
        <taxon>Bacteria</taxon>
        <taxon>Pseudomonadati</taxon>
        <taxon>Pseudomonadota</taxon>
        <taxon>Betaproteobacteria</taxon>
        <taxon>Nitrosomonadales</taxon>
        <taxon>Sulfuricellaceae</taxon>
        <taxon>Sulfurirhabdus</taxon>
    </lineage>
</organism>
<dbReference type="AlphaFoldDB" id="A0A4R3Y5H2"/>
<dbReference type="Proteomes" id="UP000295367">
    <property type="component" value="Unassembled WGS sequence"/>
</dbReference>
<keyword evidence="2" id="KW-1185">Reference proteome</keyword>
<gene>
    <name evidence="1" type="ORF">EDC63_10652</name>
</gene>
<dbReference type="InterPro" id="IPR014174">
    <property type="entry name" value="CRISPR-assoc_prot_Cas6/Cmx6"/>
</dbReference>
<evidence type="ECO:0000313" key="1">
    <source>
        <dbReference type="EMBL" id="TCV86691.1"/>
    </source>
</evidence>
<evidence type="ECO:0000313" key="2">
    <source>
        <dbReference type="Proteomes" id="UP000295367"/>
    </source>
</evidence>
<sequence length="225" mass="24792">MGQRSKTERRFKIGWPTDDGVTAPDVDESAVVDVHFDIIGNTIPIDHGYTLFLELSRILPWIATEDLVGIHPIQGADTGHGEYILNRRTKIVVRVPSNRAEELLTLTGKTIHFGSNKVEIGKGKVKPLSLHTPLYAHCVTTGSTDEQTFASDVIKLLDEKKLTTRFICGRRQTISTAEGVVYGYSLMLHDLPIEHAILLQQTGIGSNRKLGCGIFIPHKSIAALT</sequence>
<dbReference type="RefSeq" id="WP_124948115.1">
    <property type="nucleotide sequence ID" value="NZ_BHVT01000076.1"/>
</dbReference>
<protein>
    <submittedName>
        <fullName evidence="1">CRISPR-associated protein Cas6</fullName>
    </submittedName>
</protein>
<proteinExistence type="predicted"/>
<name>A0A4R3Y5H2_9PROT</name>
<dbReference type="NCBIfam" id="TIGR02807">
    <property type="entry name" value="cas6_cmx6"/>
    <property type="match status" value="1"/>
</dbReference>
<dbReference type="OrthoDB" id="9779370at2"/>
<dbReference type="EMBL" id="SMCO01000006">
    <property type="protein sequence ID" value="TCV86691.1"/>
    <property type="molecule type" value="Genomic_DNA"/>
</dbReference>
<dbReference type="Pfam" id="PF09559">
    <property type="entry name" value="Cas6"/>
    <property type="match status" value="1"/>
</dbReference>
<reference evidence="1 2" key="1">
    <citation type="submission" date="2019-03" db="EMBL/GenBank/DDBJ databases">
        <title>Genomic Encyclopedia of Type Strains, Phase IV (KMG-IV): sequencing the most valuable type-strain genomes for metagenomic binning, comparative biology and taxonomic classification.</title>
        <authorList>
            <person name="Goeker M."/>
        </authorList>
    </citation>
    <scope>NUCLEOTIDE SEQUENCE [LARGE SCALE GENOMIC DNA]</scope>
    <source>
        <strain evidence="1 2">DSM 100309</strain>
    </source>
</reference>
<comment type="caution">
    <text evidence="1">The sequence shown here is derived from an EMBL/GenBank/DDBJ whole genome shotgun (WGS) entry which is preliminary data.</text>
</comment>